<feature type="region of interest" description="Disordered" evidence="4">
    <location>
        <begin position="728"/>
        <end position="767"/>
    </location>
</feature>
<dbReference type="Pfam" id="PF00932">
    <property type="entry name" value="LTD"/>
    <property type="match status" value="1"/>
</dbReference>
<dbReference type="GO" id="GO:0005882">
    <property type="term" value="C:intermediate filament"/>
    <property type="evidence" value="ECO:0007669"/>
    <property type="project" value="UniProtKB-KW"/>
</dbReference>
<dbReference type="InterPro" id="IPR039008">
    <property type="entry name" value="IF_rod_dom"/>
</dbReference>
<dbReference type="KEGG" id="aplc:110975488"/>
<keyword evidence="1" id="KW-0403">Intermediate filament</keyword>
<dbReference type="Gene3D" id="1.20.5.170">
    <property type="match status" value="1"/>
</dbReference>
<feature type="coiled-coil region" evidence="3">
    <location>
        <begin position="201"/>
        <end position="317"/>
    </location>
</feature>
<feature type="region of interest" description="Disordered" evidence="4">
    <location>
        <begin position="616"/>
        <end position="714"/>
    </location>
</feature>
<feature type="compositionally biased region" description="Polar residues" evidence="4">
    <location>
        <begin position="421"/>
        <end position="435"/>
    </location>
</feature>
<dbReference type="OrthoDB" id="102442at2759"/>
<dbReference type="Proteomes" id="UP000694845">
    <property type="component" value="Unplaced"/>
</dbReference>
<feature type="compositionally biased region" description="Polar residues" evidence="4">
    <location>
        <begin position="676"/>
        <end position="687"/>
    </location>
</feature>
<dbReference type="InterPro" id="IPR036415">
    <property type="entry name" value="Lamin_tail_dom_sf"/>
</dbReference>
<feature type="compositionally biased region" description="Basic and acidic residues" evidence="4">
    <location>
        <begin position="640"/>
        <end position="664"/>
    </location>
</feature>
<reference evidence="7" key="1">
    <citation type="submission" date="2025-08" db="UniProtKB">
        <authorList>
            <consortium name="RefSeq"/>
        </authorList>
    </citation>
    <scope>IDENTIFICATION</scope>
</reference>
<dbReference type="InterPro" id="IPR042840">
    <property type="entry name" value="LMNTD1"/>
</dbReference>
<dbReference type="RefSeq" id="XP_022083716.1">
    <property type="nucleotide sequence ID" value="XM_022228024.1"/>
</dbReference>
<dbReference type="PROSITE" id="PS51841">
    <property type="entry name" value="LTD"/>
    <property type="match status" value="1"/>
</dbReference>
<evidence type="ECO:0000313" key="7">
    <source>
        <dbReference type="RefSeq" id="XP_022083716.1"/>
    </source>
</evidence>
<evidence type="ECO:0000256" key="2">
    <source>
        <dbReference type="ARBA" id="ARBA00023054"/>
    </source>
</evidence>
<feature type="coiled-coil region" evidence="3">
    <location>
        <begin position="13"/>
        <end position="40"/>
    </location>
</feature>
<protein>
    <submittedName>
        <fullName evidence="7">Lamin-B2-like</fullName>
    </submittedName>
</protein>
<feature type="domain" description="LTD" evidence="5">
    <location>
        <begin position="489"/>
        <end position="607"/>
    </location>
</feature>
<evidence type="ECO:0000259" key="5">
    <source>
        <dbReference type="PROSITE" id="PS51841"/>
    </source>
</evidence>
<dbReference type="Pfam" id="PF00038">
    <property type="entry name" value="Filament"/>
    <property type="match status" value="1"/>
</dbReference>
<gene>
    <name evidence="7" type="primary">LOC110975488</name>
</gene>
<feature type="coiled-coil region" evidence="3">
    <location>
        <begin position="134"/>
        <end position="168"/>
    </location>
</feature>
<feature type="region of interest" description="Disordered" evidence="4">
    <location>
        <begin position="399"/>
        <end position="448"/>
    </location>
</feature>
<dbReference type="OMA" id="MGQGKDY"/>
<dbReference type="AlphaFoldDB" id="A0A8B7XUZ5"/>
<evidence type="ECO:0000313" key="6">
    <source>
        <dbReference type="Proteomes" id="UP000694845"/>
    </source>
</evidence>
<feature type="compositionally biased region" description="Polar residues" evidence="4">
    <location>
        <begin position="694"/>
        <end position="710"/>
    </location>
</feature>
<feature type="compositionally biased region" description="Low complexity" evidence="4">
    <location>
        <begin position="405"/>
        <end position="416"/>
    </location>
</feature>
<sequence length="797" mass="88717">MSAHVFPPAPMTRQQEKAELQHLNDRVQNYIGKVRKMREEANNIDSSALLNAMRVLEDEVSAIKGLYEKELANERRKVEDEMAGRSQAEVQAHRNKQLANDLQDRLSVENQRSRALADEIAALQRLCSQKDGDLQQARAKGEDLTRKLRDIEDDHAALQHHSADLQRRLDQETAMRLEAQDVQKSLRNKIDFQDQLHAQELSESRNRLDEKANHILQLEAKIRELSKPDNSLHEALQKVRDAATAELLKYKEESEAAYQKNLQELQDQMSRDANNIDRLSSSNKQLAGQIEDLKNQIHSLQTKLVSTEQQNRNLTDRMTQEREGSAAHIRALEGKLCDMQDSLVQKMREITLATDAKQPIRAEIEALRTLVEDEERKLMNITGDPIRRPISLPAALRSNTPAMASRSSTVPRSTSPMKGYDNTTGLSSSVTQLSPRATRRPASVPVSTMGQGKDYFDSMFGDLQKSASIYPRLHPKSSPPVRLASTTHDYTTATSSSTGAIKILEVNEDGRFVRLFNTSPRDDLEIGGYMIQQNIGGHPVAVYRFPPRTRFRAGSTITIWSASSLAQHNPPTDFLWKEQNKWGTGPECTSILCKPNGQAIAWTTAAHRFTKTAKSFDAASESSGSQLGDTHDEDLGESQPHPEIEVEIDGRPVTALKREREERPSLSPPKHPTGQYPGSPTHPSTGQPRVKTLGNDNSSLCRQTRSQNSKPVPDVVGGVLYAGSSAGASRTGAAQLRKPMRTTPTKGMTGGSIRFSAQPSPFMSPHQEHFANLNSINASQRVSFQPPLPRPPVISSW</sequence>
<organism evidence="6 7">
    <name type="scientific">Acanthaster planci</name>
    <name type="common">Crown-of-thorns starfish</name>
    <dbReference type="NCBI Taxonomy" id="133434"/>
    <lineage>
        <taxon>Eukaryota</taxon>
        <taxon>Metazoa</taxon>
        <taxon>Echinodermata</taxon>
        <taxon>Eleutherozoa</taxon>
        <taxon>Asterozoa</taxon>
        <taxon>Asteroidea</taxon>
        <taxon>Valvatacea</taxon>
        <taxon>Valvatida</taxon>
        <taxon>Acanthasteridae</taxon>
        <taxon>Acanthaster</taxon>
    </lineage>
</organism>
<evidence type="ECO:0000256" key="4">
    <source>
        <dbReference type="SAM" id="MobiDB-lite"/>
    </source>
</evidence>
<dbReference type="GO" id="GO:0005737">
    <property type="term" value="C:cytoplasm"/>
    <property type="evidence" value="ECO:0007669"/>
    <property type="project" value="TreeGrafter"/>
</dbReference>
<keyword evidence="2 3" id="KW-0175">Coiled coil</keyword>
<keyword evidence="6" id="KW-1185">Reference proteome</keyword>
<dbReference type="SUPFAM" id="SSF74853">
    <property type="entry name" value="Lamin A/C globular tail domain"/>
    <property type="match status" value="1"/>
</dbReference>
<accession>A0A8B7XUZ5</accession>
<dbReference type="Gene3D" id="2.60.40.1260">
    <property type="entry name" value="Lamin Tail domain"/>
    <property type="match status" value="1"/>
</dbReference>
<proteinExistence type="predicted"/>
<name>A0A8B7XUZ5_ACAPL</name>
<dbReference type="GeneID" id="110975488"/>
<evidence type="ECO:0000256" key="3">
    <source>
        <dbReference type="SAM" id="Coils"/>
    </source>
</evidence>
<dbReference type="InterPro" id="IPR001322">
    <property type="entry name" value="Lamin_tail_dom"/>
</dbReference>
<dbReference type="PANTHER" id="PTHR47012">
    <property type="entry name" value="LAMIN TAIL DOMAIN-CONTAINING PROTEIN 1"/>
    <property type="match status" value="1"/>
</dbReference>
<dbReference type="PANTHER" id="PTHR47012:SF3">
    <property type="entry name" value="LAMIN TAIL DOMAIN CONTAINING 1"/>
    <property type="match status" value="1"/>
</dbReference>
<dbReference type="GO" id="GO:0005635">
    <property type="term" value="C:nuclear envelope"/>
    <property type="evidence" value="ECO:0007669"/>
    <property type="project" value="TreeGrafter"/>
</dbReference>
<evidence type="ECO:0000256" key="1">
    <source>
        <dbReference type="ARBA" id="ARBA00022754"/>
    </source>
</evidence>